<dbReference type="SUPFAM" id="SSF56059">
    <property type="entry name" value="Glutathione synthetase ATP-binding domain-like"/>
    <property type="match status" value="1"/>
</dbReference>
<dbReference type="InterPro" id="IPR052032">
    <property type="entry name" value="ATP-dep_AA_Ligase"/>
</dbReference>
<dbReference type="PANTHER" id="PTHR43585">
    <property type="entry name" value="FUMIPYRROLE BIOSYNTHESIS PROTEIN C"/>
    <property type="match status" value="1"/>
</dbReference>
<dbReference type="AlphaFoldDB" id="A0A2S5DG37"/>
<keyword evidence="2 4" id="KW-0547">Nucleotide-binding</keyword>
<reference evidence="7" key="1">
    <citation type="submission" date="2018-02" db="EMBL/GenBank/DDBJ databases">
        <authorList>
            <person name="O'Hara-Hanley K."/>
            <person name="Soby S."/>
        </authorList>
    </citation>
    <scope>NUCLEOTIDE SEQUENCE [LARGE SCALE GENOMIC DNA]</scope>
    <source>
        <strain evidence="7">MWU14-2602</strain>
    </source>
</reference>
<evidence type="ECO:0000256" key="3">
    <source>
        <dbReference type="ARBA" id="ARBA00022840"/>
    </source>
</evidence>
<proteinExistence type="predicted"/>
<dbReference type="EMBL" id="PQWB01000037">
    <property type="protein sequence ID" value="POZ62055.1"/>
    <property type="molecule type" value="Genomic_DNA"/>
</dbReference>
<evidence type="ECO:0000259" key="5">
    <source>
        <dbReference type="PROSITE" id="PS50975"/>
    </source>
</evidence>
<dbReference type="Gene3D" id="3.40.50.20">
    <property type="match status" value="1"/>
</dbReference>
<dbReference type="InterPro" id="IPR011761">
    <property type="entry name" value="ATP-grasp"/>
</dbReference>
<name>A0A2S5DG37_9NEIS</name>
<evidence type="ECO:0000256" key="4">
    <source>
        <dbReference type="PROSITE-ProRule" id="PRU00409"/>
    </source>
</evidence>
<comment type="caution">
    <text evidence="6">The sequence shown here is derived from an EMBL/GenBank/DDBJ whole genome shotgun (WGS) entry which is preliminary data.</text>
</comment>
<dbReference type="Gene3D" id="3.30.470.20">
    <property type="entry name" value="ATP-grasp fold, B domain"/>
    <property type="match status" value="1"/>
</dbReference>
<gene>
    <name evidence="6" type="ORF">C2I19_10380</name>
</gene>
<dbReference type="RefSeq" id="WP_103902623.1">
    <property type="nucleotide sequence ID" value="NZ_PQWB01000037.1"/>
</dbReference>
<evidence type="ECO:0000313" key="6">
    <source>
        <dbReference type="EMBL" id="POZ62055.1"/>
    </source>
</evidence>
<dbReference type="Proteomes" id="UP000237082">
    <property type="component" value="Unassembled WGS sequence"/>
</dbReference>
<protein>
    <recommendedName>
        <fullName evidence="5">ATP-grasp domain-containing protein</fullName>
    </recommendedName>
</protein>
<dbReference type="GO" id="GO:0016874">
    <property type="term" value="F:ligase activity"/>
    <property type="evidence" value="ECO:0007669"/>
    <property type="project" value="UniProtKB-KW"/>
</dbReference>
<dbReference type="GO" id="GO:0005524">
    <property type="term" value="F:ATP binding"/>
    <property type="evidence" value="ECO:0007669"/>
    <property type="project" value="UniProtKB-UniRule"/>
</dbReference>
<sequence length="407" mass="45003">MRALLLAPPKIILQNSSADWASATGGDAVLFTDAAEREAIVAHAGSAFAEIRFFKDFNNNGLVEKQALDMHRAAPFRNVIALAESDVLRAARLRQKWNLGGLTPADAVFFRDKFEMKKRARAAGVPVADFQLSHTPLDLLDFIGVHGYPIVVKPVDGRGSSGVQVLRDEAMLESYLESGAAVLGKSPLTESFVPGEMYQANGLYLDGKLVLLSCVQCVHSNLEFLNGEWLGLKMLDPAGELWGRLDAFATDLLQRVLPMPPNGLFHIEIFHTPDGQLYLCEAACRLAGCLANDQIRHAFGIDVRMEYIRSECGYPQRLTTERPRPAKMIAELNIPPRPALLRSLPGQAPQPWVAFYKRNASPGQEYRKMAFTNGEIASLLITGADEAELAQRLQQAATWFERETIWD</sequence>
<keyword evidence="1" id="KW-0436">Ligase</keyword>
<dbReference type="InterPro" id="IPR013815">
    <property type="entry name" value="ATP_grasp_subdomain_1"/>
</dbReference>
<organism evidence="6 7">
    <name type="scientific">Chromobacterium alticapitis</name>
    <dbReference type="NCBI Taxonomy" id="2073169"/>
    <lineage>
        <taxon>Bacteria</taxon>
        <taxon>Pseudomonadati</taxon>
        <taxon>Pseudomonadota</taxon>
        <taxon>Betaproteobacteria</taxon>
        <taxon>Neisseriales</taxon>
        <taxon>Chromobacteriaceae</taxon>
        <taxon>Chromobacterium</taxon>
    </lineage>
</organism>
<dbReference type="OrthoDB" id="3428978at2"/>
<evidence type="ECO:0000256" key="2">
    <source>
        <dbReference type="ARBA" id="ARBA00022741"/>
    </source>
</evidence>
<dbReference type="Gene3D" id="3.30.1490.20">
    <property type="entry name" value="ATP-grasp fold, A domain"/>
    <property type="match status" value="1"/>
</dbReference>
<dbReference type="GO" id="GO:0046872">
    <property type="term" value="F:metal ion binding"/>
    <property type="evidence" value="ECO:0007669"/>
    <property type="project" value="InterPro"/>
</dbReference>
<evidence type="ECO:0000256" key="1">
    <source>
        <dbReference type="ARBA" id="ARBA00022598"/>
    </source>
</evidence>
<keyword evidence="3 4" id="KW-0067">ATP-binding</keyword>
<evidence type="ECO:0000313" key="7">
    <source>
        <dbReference type="Proteomes" id="UP000237082"/>
    </source>
</evidence>
<accession>A0A2S5DG37</accession>
<dbReference type="PANTHER" id="PTHR43585:SF2">
    <property type="entry name" value="ATP-GRASP ENZYME FSQD"/>
    <property type="match status" value="1"/>
</dbReference>
<dbReference type="PROSITE" id="PS50975">
    <property type="entry name" value="ATP_GRASP"/>
    <property type="match status" value="1"/>
</dbReference>
<feature type="domain" description="ATP-grasp" evidence="5">
    <location>
        <begin position="117"/>
        <end position="312"/>
    </location>
</feature>
<keyword evidence="7" id="KW-1185">Reference proteome</keyword>